<accession>A0AAU8AN23</accession>
<proteinExistence type="predicted"/>
<organism evidence="1">
    <name type="scientific">Alloyangia sp. H15</name>
    <dbReference type="NCBI Taxonomy" id="3029062"/>
    <lineage>
        <taxon>Bacteria</taxon>
        <taxon>Pseudomonadati</taxon>
        <taxon>Pseudomonadota</taxon>
        <taxon>Alphaproteobacteria</taxon>
        <taxon>Rhodobacterales</taxon>
        <taxon>Roseobacteraceae</taxon>
        <taxon>Alloyangia</taxon>
    </lineage>
</organism>
<sequence>METQVFEAIPETAEVSRVMERMIRSDTGINFATSYGYLDYAI</sequence>
<gene>
    <name evidence="1" type="ORF">PVT71_15795</name>
</gene>
<reference evidence="1" key="1">
    <citation type="submission" date="2023-02" db="EMBL/GenBank/DDBJ databases">
        <title>Description and genomic characterization of Salipiger bruguierae sp. nov., isolated from the sediment of mangrove plant Bruguiera sexangula.</title>
        <authorList>
            <person name="Long M."/>
        </authorList>
    </citation>
    <scope>NUCLEOTIDE SEQUENCE</scope>
    <source>
        <strain evidence="1">H15</strain>
    </source>
</reference>
<dbReference type="AlphaFoldDB" id="A0AAU8AN23"/>
<dbReference type="RefSeq" id="WP_353475026.1">
    <property type="nucleotide sequence ID" value="NZ_CP123385.1"/>
</dbReference>
<name>A0AAU8AN23_9RHOB</name>
<dbReference type="EMBL" id="CP123385">
    <property type="protein sequence ID" value="XCC96160.1"/>
    <property type="molecule type" value="Genomic_DNA"/>
</dbReference>
<protein>
    <submittedName>
        <fullName evidence="1">Uncharacterized protein</fullName>
    </submittedName>
</protein>
<evidence type="ECO:0000313" key="1">
    <source>
        <dbReference type="EMBL" id="XCC96160.1"/>
    </source>
</evidence>